<dbReference type="AlphaFoldDB" id="A0A1P8FAA1"/>
<evidence type="ECO:0008006" key="5">
    <source>
        <dbReference type="Google" id="ProtNLM"/>
    </source>
</evidence>
<dbReference type="OrthoDB" id="2082683at2"/>
<proteinExistence type="predicted"/>
<evidence type="ECO:0000313" key="4">
    <source>
        <dbReference type="Proteomes" id="UP000185934"/>
    </source>
</evidence>
<evidence type="ECO:0000313" key="3">
    <source>
        <dbReference type="EMBL" id="APV45371.1"/>
    </source>
</evidence>
<organism evidence="3 4">
    <name type="scientific">Dehalogenimonas formicexedens</name>
    <dbReference type="NCBI Taxonomy" id="1839801"/>
    <lineage>
        <taxon>Bacteria</taxon>
        <taxon>Bacillati</taxon>
        <taxon>Chloroflexota</taxon>
        <taxon>Dehalococcoidia</taxon>
        <taxon>Dehalococcoidales</taxon>
        <taxon>Dehalococcoidaceae</taxon>
        <taxon>Dehalogenimonas</taxon>
    </lineage>
</organism>
<dbReference type="RefSeq" id="WP_083635445.1">
    <property type="nucleotide sequence ID" value="NZ_CP018258.1"/>
</dbReference>
<dbReference type="KEGG" id="dfo:Dform_02062"/>
<feature type="signal peptide" evidence="2">
    <location>
        <begin position="1"/>
        <end position="20"/>
    </location>
</feature>
<protein>
    <recommendedName>
        <fullName evidence="5">Peptidase propeptide and YPEB domain-containing protein</fullName>
    </recommendedName>
</protein>
<evidence type="ECO:0000256" key="2">
    <source>
        <dbReference type="SAM" id="SignalP"/>
    </source>
</evidence>
<feature type="region of interest" description="Disordered" evidence="1">
    <location>
        <begin position="30"/>
        <end position="49"/>
    </location>
</feature>
<sequence length="244" mass="26203">MKMKGVYIAVSSALMLFALAAAGCVNNNPTTTTNQTTAPPTTTPPITTLPPGTYYPGGGYGPGGMIGIGGMMGPGSGIYQPNAQRMTLAQATTIANNFIQSRTDLGFKLGEIMEFQYNFYVDYVESSTGLHGFEALVDPYTGDLYPEPGPSVMWNTKYGMMSGVLWGAASNATPMTVSPSQAQAYAQSFLDGYLKGSKVSDVSQFYGYYTLDFTLNGRTYGMLSVNGYTGQVWYHSWHGQYLGP</sequence>
<dbReference type="EMBL" id="CP018258">
    <property type="protein sequence ID" value="APV45371.1"/>
    <property type="molecule type" value="Genomic_DNA"/>
</dbReference>
<feature type="chain" id="PRO_5012433312" description="Peptidase propeptide and YPEB domain-containing protein" evidence="2">
    <location>
        <begin position="21"/>
        <end position="244"/>
    </location>
</feature>
<keyword evidence="4" id="KW-1185">Reference proteome</keyword>
<keyword evidence="2" id="KW-0732">Signal</keyword>
<dbReference type="PROSITE" id="PS51257">
    <property type="entry name" value="PROKAR_LIPOPROTEIN"/>
    <property type="match status" value="1"/>
</dbReference>
<accession>A0A1P8FAA1</accession>
<gene>
    <name evidence="3" type="ORF">Dform_02062</name>
</gene>
<evidence type="ECO:0000256" key="1">
    <source>
        <dbReference type="SAM" id="MobiDB-lite"/>
    </source>
</evidence>
<dbReference type="Proteomes" id="UP000185934">
    <property type="component" value="Chromosome"/>
</dbReference>
<name>A0A1P8FAA1_9CHLR</name>
<reference evidence="4" key="1">
    <citation type="submission" date="2016-11" db="EMBL/GenBank/DDBJ databases">
        <title>Dehalogenimonas formicexedens sp. nov., a chlorinated alkane respiring bacterium isolated from contaminated groundwater.</title>
        <authorList>
            <person name="Key T.A."/>
            <person name="Bowman K.S."/>
            <person name="Lee I."/>
            <person name="Chun J."/>
            <person name="Albuquerque L."/>
            <person name="da Costa M.S."/>
            <person name="Rainey F.A."/>
            <person name="Moe W.M."/>
        </authorList>
    </citation>
    <scope>NUCLEOTIDE SEQUENCE [LARGE SCALE GENOMIC DNA]</scope>
    <source>
        <strain evidence="4">NSZ-14</strain>
    </source>
</reference>